<dbReference type="EMBL" id="CP036268">
    <property type="protein sequence ID" value="QDT39020.1"/>
    <property type="molecule type" value="Genomic_DNA"/>
</dbReference>
<reference evidence="2 3" key="1">
    <citation type="submission" date="2019-02" db="EMBL/GenBank/DDBJ databases">
        <title>Deep-cultivation of Planctomycetes and their phenomic and genomic characterization uncovers novel biology.</title>
        <authorList>
            <person name="Wiegand S."/>
            <person name="Jogler M."/>
            <person name="Boedeker C."/>
            <person name="Pinto D."/>
            <person name="Vollmers J."/>
            <person name="Rivas-Marin E."/>
            <person name="Kohn T."/>
            <person name="Peeters S.H."/>
            <person name="Heuer A."/>
            <person name="Rast P."/>
            <person name="Oberbeckmann S."/>
            <person name="Bunk B."/>
            <person name="Jeske O."/>
            <person name="Meyerdierks A."/>
            <person name="Storesund J.E."/>
            <person name="Kallscheuer N."/>
            <person name="Luecker S."/>
            <person name="Lage O.M."/>
            <person name="Pohl T."/>
            <person name="Merkel B.J."/>
            <person name="Hornburger P."/>
            <person name="Mueller R.-W."/>
            <person name="Bruemmer F."/>
            <person name="Labrenz M."/>
            <person name="Spormann A.M."/>
            <person name="Op den Camp H."/>
            <person name="Overmann J."/>
            <person name="Amann R."/>
            <person name="Jetten M.S.M."/>
            <person name="Mascher T."/>
            <person name="Medema M.H."/>
            <person name="Devos D.P."/>
            <person name="Kaster A.-K."/>
            <person name="Ovreas L."/>
            <person name="Rohde M."/>
            <person name="Galperin M.Y."/>
            <person name="Jogler C."/>
        </authorList>
    </citation>
    <scope>NUCLEOTIDE SEQUENCE [LARGE SCALE GENOMIC DNA]</scope>
    <source>
        <strain evidence="2 3">Pan189</strain>
    </source>
</reference>
<evidence type="ECO:0000256" key="1">
    <source>
        <dbReference type="SAM" id="Phobius"/>
    </source>
</evidence>
<evidence type="ECO:0000313" key="3">
    <source>
        <dbReference type="Proteomes" id="UP000317318"/>
    </source>
</evidence>
<dbReference type="Proteomes" id="UP000317318">
    <property type="component" value="Chromosome"/>
</dbReference>
<keyword evidence="1" id="KW-1133">Transmembrane helix</keyword>
<protein>
    <submittedName>
        <fullName evidence="2">Uncharacterized protein</fullName>
    </submittedName>
</protein>
<proteinExistence type="predicted"/>
<gene>
    <name evidence="2" type="ORF">Pan189_34210</name>
</gene>
<feature type="transmembrane region" description="Helical" evidence="1">
    <location>
        <begin position="178"/>
        <end position="206"/>
    </location>
</feature>
<keyword evidence="3" id="KW-1185">Reference proteome</keyword>
<accession>A0A517R5A1</accession>
<keyword evidence="1" id="KW-0812">Transmembrane</keyword>
<dbReference type="KEGG" id="svp:Pan189_34210"/>
<organism evidence="2 3">
    <name type="scientific">Stratiformator vulcanicus</name>
    <dbReference type="NCBI Taxonomy" id="2527980"/>
    <lineage>
        <taxon>Bacteria</taxon>
        <taxon>Pseudomonadati</taxon>
        <taxon>Planctomycetota</taxon>
        <taxon>Planctomycetia</taxon>
        <taxon>Planctomycetales</taxon>
        <taxon>Planctomycetaceae</taxon>
        <taxon>Stratiformator</taxon>
    </lineage>
</organism>
<dbReference type="AlphaFoldDB" id="A0A517R5A1"/>
<feature type="transmembrane region" description="Helical" evidence="1">
    <location>
        <begin position="45"/>
        <end position="64"/>
    </location>
</feature>
<feature type="transmembrane region" description="Helical" evidence="1">
    <location>
        <begin position="151"/>
        <end position="172"/>
    </location>
</feature>
<feature type="transmembrane region" description="Helical" evidence="1">
    <location>
        <begin position="108"/>
        <end position="130"/>
    </location>
</feature>
<feature type="transmembrane region" description="Helical" evidence="1">
    <location>
        <begin position="12"/>
        <end position="33"/>
    </location>
</feature>
<sequence>MAQQPGLRPYIVMTLAAFGGTLLAGLCGFIFGMLRSTGLHQLDPRLGLCVVGFVLLPSLILPFLRMLENAALRIALAALLGAGACGLTNIVSIFGAPTLGPEGIPATIPYLAVLFGLWGFLFGFCGGRLIQPSYRTTTEKWLSTIKIAFQMMFFGALASFNLSALFIAQFGIPGVQSIPIPVFVMFALSIVMLGIVFVLISIPLAWELKRQLRERAARQVE</sequence>
<keyword evidence="1" id="KW-0472">Membrane</keyword>
<feature type="transmembrane region" description="Helical" evidence="1">
    <location>
        <begin position="76"/>
        <end position="96"/>
    </location>
</feature>
<evidence type="ECO:0000313" key="2">
    <source>
        <dbReference type="EMBL" id="QDT39020.1"/>
    </source>
</evidence>
<name>A0A517R5A1_9PLAN</name>